<dbReference type="eggNOG" id="COG0559">
    <property type="taxonomic scope" value="Bacteria"/>
</dbReference>
<dbReference type="Pfam" id="PF02653">
    <property type="entry name" value="BPD_transp_2"/>
    <property type="match status" value="1"/>
</dbReference>
<evidence type="ECO:0000313" key="9">
    <source>
        <dbReference type="EMBL" id="KFI28392.1"/>
    </source>
</evidence>
<evidence type="ECO:0000256" key="5">
    <source>
        <dbReference type="ARBA" id="ARBA00022970"/>
    </source>
</evidence>
<name>A0A086Y292_9RHOB</name>
<dbReference type="RefSeq" id="WP_035712244.1">
    <property type="nucleotide sequence ID" value="NZ_CAMIFG010000131.1"/>
</dbReference>
<keyword evidence="10" id="KW-1185">Reference proteome</keyword>
<evidence type="ECO:0000256" key="2">
    <source>
        <dbReference type="ARBA" id="ARBA00022448"/>
    </source>
</evidence>
<gene>
    <name evidence="9" type="ORF">CN97_19195</name>
</gene>
<keyword evidence="7" id="KW-0472">Membrane</keyword>
<sequence>MTETTLASITPPMEEPLPGRPRDFVPLLVILALMALTFPLVGDLPSWGTLTVAALAMGMMLFLMASGLTLVFGLMDVMNLGHAAFVAFGAYVATSLTLPVEPLLLSPSPWANAAGLAIIALAAMAATALMGLVFERLFIRPAGGNHLKEILVTIGAMIIIEQLLVVFWGPNQMWLQLPFSLQGSVILGDMFIEKYRIAACLLGLVVFAGLMLLLSRTRLGLLIRAGVEDREMVEALGYRINTLFVLVFAGGAALAGLGGAMWGFYREIFTLTIGAEVLVQLLIIVIMGGLGSLPGCFAASILVALSTNYVGYLAPDFAMVANVAMMLAVLLWRPRGLYPLNG</sequence>
<evidence type="ECO:0000256" key="7">
    <source>
        <dbReference type="ARBA" id="ARBA00023136"/>
    </source>
</evidence>
<dbReference type="Proteomes" id="UP000028826">
    <property type="component" value="Unassembled WGS sequence"/>
</dbReference>
<dbReference type="CDD" id="cd06582">
    <property type="entry name" value="TM_PBP1_LivH_like"/>
    <property type="match status" value="1"/>
</dbReference>
<keyword evidence="5" id="KW-0029">Amino-acid transport</keyword>
<evidence type="ECO:0000256" key="8">
    <source>
        <dbReference type="ARBA" id="ARBA00037998"/>
    </source>
</evidence>
<dbReference type="InterPro" id="IPR052157">
    <property type="entry name" value="BCAA_transport_permease"/>
</dbReference>
<proteinExistence type="inferred from homology"/>
<dbReference type="STRING" id="195105.CN97_19195"/>
<reference evidence="9 10" key="1">
    <citation type="submission" date="2014-03" db="EMBL/GenBank/DDBJ databases">
        <title>Genome of Haematobacter massiliensis CCUG 47968.</title>
        <authorList>
            <person name="Wang D."/>
            <person name="Wang G."/>
        </authorList>
    </citation>
    <scope>NUCLEOTIDE SEQUENCE [LARGE SCALE GENOMIC DNA]</scope>
    <source>
        <strain evidence="9 10">CCUG 47968</strain>
    </source>
</reference>
<comment type="similarity">
    <text evidence="8">Belongs to the binding-protein-dependent transport system permease family. LivHM subfamily.</text>
</comment>
<evidence type="ECO:0000256" key="3">
    <source>
        <dbReference type="ARBA" id="ARBA00022475"/>
    </source>
</evidence>
<comment type="caution">
    <text evidence="9">The sequence shown here is derived from an EMBL/GenBank/DDBJ whole genome shotgun (WGS) entry which is preliminary data.</text>
</comment>
<accession>A0A086Y292</accession>
<evidence type="ECO:0000313" key="10">
    <source>
        <dbReference type="Proteomes" id="UP000028826"/>
    </source>
</evidence>
<comment type="subcellular location">
    <subcellularLocation>
        <location evidence="1">Cell membrane</location>
        <topology evidence="1">Multi-pass membrane protein</topology>
    </subcellularLocation>
</comment>
<dbReference type="PANTHER" id="PTHR11795:SF442">
    <property type="entry name" value="ABC TRANSPORTER ATP-BINDING PROTEIN"/>
    <property type="match status" value="1"/>
</dbReference>
<dbReference type="GO" id="GO:0006865">
    <property type="term" value="P:amino acid transport"/>
    <property type="evidence" value="ECO:0007669"/>
    <property type="project" value="UniProtKB-KW"/>
</dbReference>
<evidence type="ECO:0000256" key="1">
    <source>
        <dbReference type="ARBA" id="ARBA00004651"/>
    </source>
</evidence>
<dbReference type="InterPro" id="IPR001851">
    <property type="entry name" value="ABC_transp_permease"/>
</dbReference>
<keyword evidence="4" id="KW-0812">Transmembrane</keyword>
<protein>
    <submittedName>
        <fullName evidence="9">ABC transporter permease</fullName>
    </submittedName>
</protein>
<dbReference type="GO" id="GO:0005886">
    <property type="term" value="C:plasma membrane"/>
    <property type="evidence" value="ECO:0007669"/>
    <property type="project" value="UniProtKB-SubCell"/>
</dbReference>
<dbReference type="EMBL" id="JGYG01000008">
    <property type="protein sequence ID" value="KFI28392.1"/>
    <property type="molecule type" value="Genomic_DNA"/>
</dbReference>
<organism evidence="9 10">
    <name type="scientific">Haematobacter massiliensis</name>
    <dbReference type="NCBI Taxonomy" id="195105"/>
    <lineage>
        <taxon>Bacteria</taxon>
        <taxon>Pseudomonadati</taxon>
        <taxon>Pseudomonadota</taxon>
        <taxon>Alphaproteobacteria</taxon>
        <taxon>Rhodobacterales</taxon>
        <taxon>Paracoccaceae</taxon>
        <taxon>Haematobacter</taxon>
    </lineage>
</organism>
<keyword evidence="3" id="KW-1003">Cell membrane</keyword>
<dbReference type="GO" id="GO:0022857">
    <property type="term" value="F:transmembrane transporter activity"/>
    <property type="evidence" value="ECO:0007669"/>
    <property type="project" value="InterPro"/>
</dbReference>
<keyword evidence="2" id="KW-0813">Transport</keyword>
<keyword evidence="6" id="KW-1133">Transmembrane helix</keyword>
<dbReference type="AlphaFoldDB" id="A0A086Y292"/>
<evidence type="ECO:0000256" key="4">
    <source>
        <dbReference type="ARBA" id="ARBA00022692"/>
    </source>
</evidence>
<evidence type="ECO:0000256" key="6">
    <source>
        <dbReference type="ARBA" id="ARBA00022989"/>
    </source>
</evidence>
<dbReference type="PANTHER" id="PTHR11795">
    <property type="entry name" value="BRANCHED-CHAIN AMINO ACID TRANSPORT SYSTEM PERMEASE PROTEIN LIVH"/>
    <property type="match status" value="1"/>
</dbReference>
<dbReference type="OrthoDB" id="9807115at2"/>